<accession>A0A3S4F6C4</accession>
<reference evidence="2 3" key="1">
    <citation type="submission" date="2018-12" db="EMBL/GenBank/DDBJ databases">
        <authorList>
            <consortium name="Pathogen Informatics"/>
        </authorList>
    </citation>
    <scope>NUCLEOTIDE SEQUENCE [LARGE SCALE GENOMIC DNA]</scope>
    <source>
        <strain evidence="2 3">NCTC7406</strain>
    </source>
</reference>
<evidence type="ECO:0000313" key="3">
    <source>
        <dbReference type="Proteomes" id="UP000276345"/>
    </source>
</evidence>
<organism evidence="2 3">
    <name type="scientific">Salmonella enterica subsp. enterica serovar Sanjuan</name>
    <dbReference type="NCBI Taxonomy" id="1160765"/>
    <lineage>
        <taxon>Bacteria</taxon>
        <taxon>Pseudomonadati</taxon>
        <taxon>Pseudomonadota</taxon>
        <taxon>Gammaproteobacteria</taxon>
        <taxon>Enterobacterales</taxon>
        <taxon>Enterobacteriaceae</taxon>
        <taxon>Salmonella</taxon>
    </lineage>
</organism>
<protein>
    <submittedName>
        <fullName evidence="2">Penicillin-binding protein 1C</fullName>
    </submittedName>
</protein>
<gene>
    <name evidence="2" type="primary">pbpC_2</name>
    <name evidence="2" type="ORF">NCTC7406_01494</name>
</gene>
<dbReference type="Pfam" id="PF06832">
    <property type="entry name" value="BiPBP_C"/>
    <property type="match status" value="1"/>
</dbReference>
<proteinExistence type="predicted"/>
<feature type="domain" description="Penicillin-binding C-terminal" evidence="1">
    <location>
        <begin position="17"/>
        <end position="97"/>
    </location>
</feature>
<dbReference type="EMBL" id="LR134142">
    <property type="protein sequence ID" value="VEA04609.1"/>
    <property type="molecule type" value="Genomic_DNA"/>
</dbReference>
<name>A0A3S4F6C4_SALET</name>
<dbReference type="Proteomes" id="UP000276345">
    <property type="component" value="Chromosome"/>
</dbReference>
<dbReference type="AlphaFoldDB" id="A0A3S4F6C4"/>
<sequence length="101" mass="11134">MPACPRRPTTVRRYRGSDAAPLMLSGVRDGAVIRQLPGQENVTLPVSTTGGKGRRWWFLNGEPVNGENNRLSLLLNIAGRYQLVVMDESGQVAAVNFELIR</sequence>
<dbReference type="InterPro" id="IPR009647">
    <property type="entry name" value="PBP_C"/>
</dbReference>
<evidence type="ECO:0000313" key="2">
    <source>
        <dbReference type="EMBL" id="VEA04609.1"/>
    </source>
</evidence>
<evidence type="ECO:0000259" key="1">
    <source>
        <dbReference type="Pfam" id="PF06832"/>
    </source>
</evidence>